<dbReference type="RefSeq" id="WP_168145974.1">
    <property type="nucleotide sequence ID" value="NZ_JAAVXB010000001.1"/>
</dbReference>
<keyword evidence="4" id="KW-1185">Reference proteome</keyword>
<dbReference type="HAMAP" id="MF_02215">
    <property type="entry name" value="UbiJ"/>
    <property type="match status" value="1"/>
</dbReference>
<comment type="subcellular location">
    <subcellularLocation>
        <location evidence="1">Cytoplasm</location>
    </subcellularLocation>
</comment>
<dbReference type="Pfam" id="PF02036">
    <property type="entry name" value="SCP2"/>
    <property type="match status" value="1"/>
</dbReference>
<dbReference type="GO" id="GO:0006744">
    <property type="term" value="P:ubiquinone biosynthetic process"/>
    <property type="evidence" value="ECO:0007669"/>
    <property type="project" value="UniProtKB-UniRule"/>
</dbReference>
<gene>
    <name evidence="1" type="primary">ubiJ</name>
    <name evidence="3" type="ORF">G7Y82_00150</name>
</gene>
<comment type="pathway">
    <text evidence="1">Cofactor biosynthesis; ubiquinone biosynthesis.</text>
</comment>
<dbReference type="AlphaFoldDB" id="A0A970B4M4"/>
<evidence type="ECO:0000256" key="1">
    <source>
        <dbReference type="HAMAP-Rule" id="MF_02215"/>
    </source>
</evidence>
<sequence length="206" mass="22218">MNPPSMLSAALEVALNRYLALEADALAECAALSGRSIALSVDAPDWTFLIEFHGGGVRVLPADMLAPDVSVRGSLTTLMRLAFAVGRGDGGVPQGLTIDGDVELLRRFNRTLASVGFDPEEFAARFVGDAAAHRLTQGLQTLFGWGRRSADTLALDTAEYLREETRDLARAPDVDDWADAVDTLRDDVERFDARLRRLEAGNGDAS</sequence>
<dbReference type="PANTHER" id="PTHR38693:SF1">
    <property type="entry name" value="UBIQUINONE BIOSYNTHESIS ACCESSORY FACTOR UBIJ"/>
    <property type="match status" value="1"/>
</dbReference>
<keyword evidence="1" id="KW-0831">Ubiquinone biosynthesis</keyword>
<proteinExistence type="inferred from homology"/>
<dbReference type="EMBL" id="JAAVXB010000001">
    <property type="protein sequence ID" value="NKF20705.1"/>
    <property type="molecule type" value="Genomic_DNA"/>
</dbReference>
<evidence type="ECO:0000313" key="3">
    <source>
        <dbReference type="EMBL" id="NKF20705.1"/>
    </source>
</evidence>
<comment type="similarity">
    <text evidence="1">Belongs to the UbiJ family.</text>
</comment>
<organism evidence="3 4">
    <name type="scientific">Solimonas marina</name>
    <dbReference type="NCBI Taxonomy" id="2714601"/>
    <lineage>
        <taxon>Bacteria</taxon>
        <taxon>Pseudomonadati</taxon>
        <taxon>Pseudomonadota</taxon>
        <taxon>Gammaproteobacteria</taxon>
        <taxon>Nevskiales</taxon>
        <taxon>Nevskiaceae</taxon>
        <taxon>Solimonas</taxon>
    </lineage>
</organism>
<dbReference type="InterPro" id="IPR038989">
    <property type="entry name" value="UbiJ"/>
</dbReference>
<dbReference type="InterPro" id="IPR003033">
    <property type="entry name" value="SCP2_sterol-bd_dom"/>
</dbReference>
<comment type="caution">
    <text evidence="3">The sequence shown here is derived from an EMBL/GenBank/DDBJ whole genome shotgun (WGS) entry which is preliminary data.</text>
</comment>
<name>A0A970B4M4_9GAMM</name>
<evidence type="ECO:0000259" key="2">
    <source>
        <dbReference type="Pfam" id="PF02036"/>
    </source>
</evidence>
<dbReference type="GO" id="GO:0005737">
    <property type="term" value="C:cytoplasm"/>
    <property type="evidence" value="ECO:0007669"/>
    <property type="project" value="UniProtKB-SubCell"/>
</dbReference>
<comment type="function">
    <text evidence="1">Required for ubiquinone (coenzyme Q) biosynthesis. Binds hydrophobic ubiquinone biosynthetic intermediates via its SCP2 domain and is essential for the stability of the Ubi complex. May constitute a docking platform where Ubi enzymes assemble and access their SCP2-bound polyprenyl substrates.</text>
</comment>
<keyword evidence="1" id="KW-0963">Cytoplasm</keyword>
<accession>A0A970B4M4</accession>
<feature type="domain" description="SCP2" evidence="2">
    <location>
        <begin position="15"/>
        <end position="112"/>
    </location>
</feature>
<protein>
    <recommendedName>
        <fullName evidence="1">Ubiquinone biosynthesis accessory factor UbiJ</fullName>
    </recommendedName>
</protein>
<evidence type="ECO:0000313" key="4">
    <source>
        <dbReference type="Proteomes" id="UP000653472"/>
    </source>
</evidence>
<reference evidence="3" key="1">
    <citation type="submission" date="2020-03" db="EMBL/GenBank/DDBJ databases">
        <title>Solimonas marina sp. nov., isolated from deep seawater of the Pacific Ocean.</title>
        <authorList>
            <person name="Liu X."/>
            <person name="Lai Q."/>
            <person name="Sun F."/>
            <person name="Gai Y."/>
            <person name="Li G."/>
            <person name="Shao Z."/>
        </authorList>
    </citation>
    <scope>NUCLEOTIDE SEQUENCE</scope>
    <source>
        <strain evidence="3">C16B3</strain>
    </source>
</reference>
<dbReference type="Proteomes" id="UP000653472">
    <property type="component" value="Unassembled WGS sequence"/>
</dbReference>
<dbReference type="PANTHER" id="PTHR38693">
    <property type="entry name" value="UBIQUINONE BIOSYNTHESIS PROTEIN UBIJ"/>
    <property type="match status" value="1"/>
</dbReference>